<proteinExistence type="inferred from homology"/>
<evidence type="ECO:0000256" key="5">
    <source>
        <dbReference type="ARBA" id="ARBA00022723"/>
    </source>
</evidence>
<gene>
    <name evidence="11" type="ORF">A2358_00460</name>
</gene>
<comment type="cofactor">
    <cofactor evidence="1">
        <name>Mg(2+)</name>
        <dbReference type="ChEBI" id="CHEBI:18420"/>
    </cofactor>
</comment>
<reference evidence="11 12" key="1">
    <citation type="journal article" date="2016" name="Nat. Commun.">
        <title>Thousands of microbial genomes shed light on interconnected biogeochemical processes in an aquifer system.</title>
        <authorList>
            <person name="Anantharaman K."/>
            <person name="Brown C.T."/>
            <person name="Hug L.A."/>
            <person name="Sharon I."/>
            <person name="Castelle C.J."/>
            <person name="Probst A.J."/>
            <person name="Thomas B.C."/>
            <person name="Singh A."/>
            <person name="Wilkins M.J."/>
            <person name="Karaoz U."/>
            <person name="Brodie E.L."/>
            <person name="Williams K.H."/>
            <person name="Hubbard S.S."/>
            <person name="Banfield J.F."/>
        </authorList>
    </citation>
    <scope>NUCLEOTIDE SEQUENCE [LARGE SCALE GENOMIC DNA]</scope>
</reference>
<name>A0A1G2IYL4_9BACT</name>
<evidence type="ECO:0000256" key="2">
    <source>
        <dbReference type="ARBA" id="ARBA00022649"/>
    </source>
</evidence>
<dbReference type="InterPro" id="IPR043519">
    <property type="entry name" value="NT_sf"/>
</dbReference>
<keyword evidence="3" id="KW-0808">Transferase</keyword>
<organism evidence="11 12">
    <name type="scientific">Candidatus Staskawiczbacteria bacterium RIFOXYB1_FULL_37_44</name>
    <dbReference type="NCBI Taxonomy" id="1802223"/>
    <lineage>
        <taxon>Bacteria</taxon>
        <taxon>Candidatus Staskawicziibacteriota</taxon>
    </lineage>
</organism>
<keyword evidence="5" id="KW-0479">Metal-binding</keyword>
<dbReference type="PANTHER" id="PTHR33571">
    <property type="entry name" value="SSL8005 PROTEIN"/>
    <property type="match status" value="1"/>
</dbReference>
<dbReference type="GO" id="GO:0016779">
    <property type="term" value="F:nucleotidyltransferase activity"/>
    <property type="evidence" value="ECO:0007669"/>
    <property type="project" value="UniProtKB-KW"/>
</dbReference>
<keyword evidence="4" id="KW-0548">Nucleotidyltransferase</keyword>
<dbReference type="SUPFAM" id="SSF81301">
    <property type="entry name" value="Nucleotidyltransferase"/>
    <property type="match status" value="1"/>
</dbReference>
<sequence length="97" mass="11498">MNVNEIKNIIKSEELLLKKKFRVKKIGIFGSYSRGEQRKTSDIDILIEYYETPSMFEYLDLEEFLSKILNGIKIDLVMKNSLKRYIGERILSEVIYI</sequence>
<evidence type="ECO:0000256" key="8">
    <source>
        <dbReference type="ARBA" id="ARBA00022842"/>
    </source>
</evidence>
<evidence type="ECO:0000256" key="3">
    <source>
        <dbReference type="ARBA" id="ARBA00022679"/>
    </source>
</evidence>
<keyword evidence="2" id="KW-1277">Toxin-antitoxin system</keyword>
<dbReference type="CDD" id="cd05403">
    <property type="entry name" value="NT_KNTase_like"/>
    <property type="match status" value="1"/>
</dbReference>
<dbReference type="Proteomes" id="UP000178650">
    <property type="component" value="Unassembled WGS sequence"/>
</dbReference>
<keyword evidence="7" id="KW-0067">ATP-binding</keyword>
<comment type="caution">
    <text evidence="11">The sequence shown here is derived from an EMBL/GenBank/DDBJ whole genome shotgun (WGS) entry which is preliminary data.</text>
</comment>
<evidence type="ECO:0000256" key="1">
    <source>
        <dbReference type="ARBA" id="ARBA00001946"/>
    </source>
</evidence>
<dbReference type="InterPro" id="IPR052038">
    <property type="entry name" value="Type-VII_TA_antitoxin"/>
</dbReference>
<evidence type="ECO:0000256" key="4">
    <source>
        <dbReference type="ARBA" id="ARBA00022695"/>
    </source>
</evidence>
<dbReference type="GO" id="GO:0005524">
    <property type="term" value="F:ATP binding"/>
    <property type="evidence" value="ECO:0007669"/>
    <property type="project" value="UniProtKB-KW"/>
</dbReference>
<feature type="domain" description="Polymerase nucleotidyl transferase" evidence="10">
    <location>
        <begin position="17"/>
        <end position="96"/>
    </location>
</feature>
<protein>
    <recommendedName>
        <fullName evidence="10">Polymerase nucleotidyl transferase domain-containing protein</fullName>
    </recommendedName>
</protein>
<dbReference type="PANTHER" id="PTHR33571:SF19">
    <property type="entry name" value="PROTEIN ADENYLYLTRANSFERASE MJ0128-RELATED"/>
    <property type="match status" value="1"/>
</dbReference>
<dbReference type="GO" id="GO:0046872">
    <property type="term" value="F:metal ion binding"/>
    <property type="evidence" value="ECO:0007669"/>
    <property type="project" value="UniProtKB-KW"/>
</dbReference>
<dbReference type="Pfam" id="PF01909">
    <property type="entry name" value="NTP_transf_2"/>
    <property type="match status" value="1"/>
</dbReference>
<evidence type="ECO:0000256" key="9">
    <source>
        <dbReference type="ARBA" id="ARBA00038276"/>
    </source>
</evidence>
<dbReference type="Gene3D" id="3.30.460.10">
    <property type="entry name" value="Beta Polymerase, domain 2"/>
    <property type="match status" value="1"/>
</dbReference>
<dbReference type="InterPro" id="IPR002934">
    <property type="entry name" value="Polymerase_NTP_transf_dom"/>
</dbReference>
<evidence type="ECO:0000259" key="10">
    <source>
        <dbReference type="Pfam" id="PF01909"/>
    </source>
</evidence>
<evidence type="ECO:0000313" key="12">
    <source>
        <dbReference type="Proteomes" id="UP000178650"/>
    </source>
</evidence>
<accession>A0A1G2IYL4</accession>
<dbReference type="AlphaFoldDB" id="A0A1G2IYL4"/>
<keyword evidence="8" id="KW-0460">Magnesium</keyword>
<dbReference type="EMBL" id="MHPJ01000004">
    <property type="protein sequence ID" value="OGZ79420.1"/>
    <property type="molecule type" value="Genomic_DNA"/>
</dbReference>
<evidence type="ECO:0000256" key="6">
    <source>
        <dbReference type="ARBA" id="ARBA00022741"/>
    </source>
</evidence>
<evidence type="ECO:0000313" key="11">
    <source>
        <dbReference type="EMBL" id="OGZ79420.1"/>
    </source>
</evidence>
<evidence type="ECO:0000256" key="7">
    <source>
        <dbReference type="ARBA" id="ARBA00022840"/>
    </source>
</evidence>
<comment type="similarity">
    <text evidence="9">Belongs to the MntA antitoxin family.</text>
</comment>
<dbReference type="STRING" id="1802223.A2358_00460"/>
<keyword evidence="6" id="KW-0547">Nucleotide-binding</keyword>